<sequence length="499" mass="57459">MADTGSVVSTTSSSDGRRSFSSPYTAHTLDQIPTPMLKMLVGLGPVIRQCVQLIEIVTWQSSRPQVSVLAVLLWICCCCWTTTVLSLGVPILVISKLCRDWLQAKTTRLRREKLEQVRMAEREKNQARDDASDDNDYYDDDEDDTRMRRQRKRQQEEDELVSRKIQPEGRVSLDDTLHDLAIINEYADGVRQWCGWWAERLDGSRPEVLASALSVFMYICPLWILFNWLLGPNGVFALLGTLFLIGSSPWFKVTLMAIRQSPFIMHILAALWAYGVAVVLSLLSLVLPLQQPLPQKQSKFGRVKGWIMGLAEHARHKKSKALHAIQSENEDDNKSTTCGTRSEMIFQFEVYENQRWWLGMDWTTNMMPTERAPWTDKQLVAIESKEKFVLPATNESVEIIQPTNKNGKSIKVTTRKTWGWADLDWWVDMTGELHGSVDRNGWEYGNNAWKQMSGKPGMQTFTRRRRWCRRARLVERRFEEEIHDVKSSSSDTNGLRKRA</sequence>
<dbReference type="GO" id="GO:0007031">
    <property type="term" value="P:peroxisome organization"/>
    <property type="evidence" value="ECO:0007669"/>
    <property type="project" value="UniProtKB-ARBA"/>
</dbReference>
<dbReference type="Proteomes" id="UP000027586">
    <property type="component" value="Unassembled WGS sequence"/>
</dbReference>
<evidence type="ECO:0000256" key="5">
    <source>
        <dbReference type="SAM" id="MobiDB-lite"/>
    </source>
</evidence>
<feature type="transmembrane region" description="Helical" evidence="6">
    <location>
        <begin position="235"/>
        <end position="251"/>
    </location>
</feature>
<evidence type="ECO:0000313" key="10">
    <source>
        <dbReference type="Proteomes" id="UP000027586"/>
    </source>
</evidence>
<evidence type="ECO:0000256" key="3">
    <source>
        <dbReference type="ARBA" id="ARBA00022989"/>
    </source>
</evidence>
<feature type="domain" description="Peroxin/Ferlin" evidence="7">
    <location>
        <begin position="343"/>
        <end position="428"/>
    </location>
</feature>
<evidence type="ECO:0000259" key="8">
    <source>
        <dbReference type="SMART" id="SM00694"/>
    </source>
</evidence>
<dbReference type="EMBL" id="CBTN010000049">
    <property type="protein sequence ID" value="CDH57783.1"/>
    <property type="molecule type" value="Genomic_DNA"/>
</dbReference>
<feature type="compositionally biased region" description="Acidic residues" evidence="5">
    <location>
        <begin position="131"/>
        <end position="144"/>
    </location>
</feature>
<feature type="transmembrane region" description="Helical" evidence="6">
    <location>
        <begin position="71"/>
        <end position="94"/>
    </location>
</feature>
<comment type="caution">
    <text evidence="9">The sequence shown here is derived from an EMBL/GenBank/DDBJ whole genome shotgun (WGS) entry which is preliminary data.</text>
</comment>
<feature type="transmembrane region" description="Helical" evidence="6">
    <location>
        <begin position="263"/>
        <end position="287"/>
    </location>
</feature>
<reference evidence="9" key="1">
    <citation type="submission" date="2013-08" db="EMBL/GenBank/DDBJ databases">
        <title>Gene expansion shapes genome architecture in the human pathogen Lichtheimia corymbifera: an evolutionary genomics analysis in the ancient terrestrial Mucorales (Mucoromycotina).</title>
        <authorList>
            <person name="Schwartze V.U."/>
            <person name="Winter S."/>
            <person name="Shelest E."/>
            <person name="Marcet-Houben M."/>
            <person name="Horn F."/>
            <person name="Wehner S."/>
            <person name="Hoffmann K."/>
            <person name="Riege K."/>
            <person name="Sammeth M."/>
            <person name="Nowrousian M."/>
            <person name="Valiante V."/>
            <person name="Linde J."/>
            <person name="Jacobsen I.D."/>
            <person name="Marz M."/>
            <person name="Brakhage A.A."/>
            <person name="Gabaldon T."/>
            <person name="Bocker S."/>
            <person name="Voigt K."/>
        </authorList>
    </citation>
    <scope>NUCLEOTIDE SEQUENCE [LARGE SCALE GENOMIC DNA]</scope>
    <source>
        <strain evidence="9">FSU 9682</strain>
    </source>
</reference>
<name>A0A068S5X9_9FUNG</name>
<evidence type="ECO:0000259" key="7">
    <source>
        <dbReference type="SMART" id="SM00693"/>
    </source>
</evidence>
<keyword evidence="4 6" id="KW-0472">Membrane</keyword>
<dbReference type="STRING" id="1263082.A0A068S5X9"/>
<evidence type="ECO:0000313" key="9">
    <source>
        <dbReference type="EMBL" id="CDH57783.1"/>
    </source>
</evidence>
<dbReference type="VEuPathDB" id="FungiDB:LCOR_08683.1"/>
<keyword evidence="2 6" id="KW-0812">Transmembrane</keyword>
<keyword evidence="10" id="KW-1185">Reference proteome</keyword>
<feature type="domain" description="Peroxin/Ferlin" evidence="8">
    <location>
        <begin position="441"/>
        <end position="474"/>
    </location>
</feature>
<feature type="compositionally biased region" description="Basic and acidic residues" evidence="5">
    <location>
        <begin position="120"/>
        <end position="130"/>
    </location>
</feature>
<dbReference type="PANTHER" id="PTHR31679">
    <property type="entry name" value="PEROXISOMAL MEMBRANE PROTEIN PEX30-RELATED"/>
    <property type="match status" value="1"/>
</dbReference>
<gene>
    <name evidence="9" type="ORF">LCOR_08683.1</name>
</gene>
<feature type="region of interest" description="Disordered" evidence="5">
    <location>
        <begin position="120"/>
        <end position="162"/>
    </location>
</feature>
<dbReference type="GO" id="GO:0005778">
    <property type="term" value="C:peroxisomal membrane"/>
    <property type="evidence" value="ECO:0007669"/>
    <property type="project" value="TreeGrafter"/>
</dbReference>
<dbReference type="InterPro" id="IPR006614">
    <property type="entry name" value="Peroxin/Ferlin"/>
</dbReference>
<dbReference type="InterPro" id="IPR052646">
    <property type="entry name" value="Peroxisomal_PEX28-32"/>
</dbReference>
<evidence type="ECO:0000256" key="6">
    <source>
        <dbReference type="SAM" id="Phobius"/>
    </source>
</evidence>
<dbReference type="SMART" id="SM00693">
    <property type="entry name" value="DysFN"/>
    <property type="match status" value="1"/>
</dbReference>
<evidence type="ECO:0000256" key="4">
    <source>
        <dbReference type="ARBA" id="ARBA00023136"/>
    </source>
</evidence>
<dbReference type="SMART" id="SM00694">
    <property type="entry name" value="DysFC"/>
    <property type="match status" value="1"/>
</dbReference>
<feature type="region of interest" description="Disordered" evidence="5">
    <location>
        <begin position="1"/>
        <end position="22"/>
    </location>
</feature>
<evidence type="ECO:0000256" key="2">
    <source>
        <dbReference type="ARBA" id="ARBA00022692"/>
    </source>
</evidence>
<dbReference type="OrthoDB" id="5586090at2759"/>
<accession>A0A068S5X9</accession>
<organism evidence="9 10">
    <name type="scientific">Lichtheimia corymbifera JMRC:FSU:9682</name>
    <dbReference type="NCBI Taxonomy" id="1263082"/>
    <lineage>
        <taxon>Eukaryota</taxon>
        <taxon>Fungi</taxon>
        <taxon>Fungi incertae sedis</taxon>
        <taxon>Mucoromycota</taxon>
        <taxon>Mucoromycotina</taxon>
        <taxon>Mucoromycetes</taxon>
        <taxon>Mucorales</taxon>
        <taxon>Lichtheimiaceae</taxon>
        <taxon>Lichtheimia</taxon>
    </lineage>
</organism>
<keyword evidence="3 6" id="KW-1133">Transmembrane helix</keyword>
<protein>
    <recommendedName>
        <fullName evidence="7 8">Peroxin/Ferlin domain-containing protein</fullName>
    </recommendedName>
</protein>
<feature type="transmembrane region" description="Helical" evidence="6">
    <location>
        <begin position="208"/>
        <end position="229"/>
    </location>
</feature>
<evidence type="ECO:0000256" key="1">
    <source>
        <dbReference type="ARBA" id="ARBA00004127"/>
    </source>
</evidence>
<dbReference type="AlphaFoldDB" id="A0A068S5X9"/>
<comment type="subcellular location">
    <subcellularLocation>
        <location evidence="1">Endomembrane system</location>
        <topology evidence="1">Multi-pass membrane protein</topology>
    </subcellularLocation>
</comment>
<proteinExistence type="predicted"/>
<dbReference type="PANTHER" id="PTHR31679:SF2">
    <property type="entry name" value="PEROXISOMAL MEMBRANE PROTEIN PEX30-RELATED"/>
    <property type="match status" value="1"/>
</dbReference>
<dbReference type="InterPro" id="IPR010482">
    <property type="entry name" value="TECPR1-like_DysF"/>
</dbReference>
<dbReference type="GO" id="GO:0012505">
    <property type="term" value="C:endomembrane system"/>
    <property type="evidence" value="ECO:0007669"/>
    <property type="project" value="UniProtKB-SubCell"/>
</dbReference>
<dbReference type="Pfam" id="PF06398">
    <property type="entry name" value="Pex24p"/>
    <property type="match status" value="1"/>
</dbReference>